<comment type="caution">
    <text evidence="1">The sequence shown here is derived from an EMBL/GenBank/DDBJ whole genome shotgun (WGS) entry which is preliminary data.</text>
</comment>
<dbReference type="RefSeq" id="WP_105038812.1">
    <property type="nucleotide sequence ID" value="NZ_PPSL01000002.1"/>
</dbReference>
<organism evidence="1 2">
    <name type="scientific">Flavipsychrobacter stenotrophus</name>
    <dbReference type="NCBI Taxonomy" id="2077091"/>
    <lineage>
        <taxon>Bacteria</taxon>
        <taxon>Pseudomonadati</taxon>
        <taxon>Bacteroidota</taxon>
        <taxon>Chitinophagia</taxon>
        <taxon>Chitinophagales</taxon>
        <taxon>Chitinophagaceae</taxon>
        <taxon>Flavipsychrobacter</taxon>
    </lineage>
</organism>
<dbReference type="EMBL" id="PPSL01000002">
    <property type="protein sequence ID" value="PQJ11932.1"/>
    <property type="molecule type" value="Genomic_DNA"/>
</dbReference>
<proteinExistence type="predicted"/>
<gene>
    <name evidence="1" type="ORF">CJD36_009070</name>
</gene>
<name>A0A2S7SYD7_9BACT</name>
<keyword evidence="2" id="KW-1185">Reference proteome</keyword>
<accession>A0A2S7SYD7</accession>
<reference evidence="1 2" key="1">
    <citation type="submission" date="2018-01" db="EMBL/GenBank/DDBJ databases">
        <title>A novel member of the phylum Bacteroidetes isolated from glacier ice.</title>
        <authorList>
            <person name="Liu Q."/>
            <person name="Xin Y.-H."/>
        </authorList>
    </citation>
    <scope>NUCLEOTIDE SEQUENCE [LARGE SCALE GENOMIC DNA]</scope>
    <source>
        <strain evidence="1 2">RB1R16</strain>
    </source>
</reference>
<dbReference type="Proteomes" id="UP000239872">
    <property type="component" value="Unassembled WGS sequence"/>
</dbReference>
<evidence type="ECO:0000313" key="1">
    <source>
        <dbReference type="EMBL" id="PQJ11932.1"/>
    </source>
</evidence>
<evidence type="ECO:0000313" key="2">
    <source>
        <dbReference type="Proteomes" id="UP000239872"/>
    </source>
</evidence>
<sequence>MIEETYKYSLKIMLESGIWVCHCEEKTNDGEIYYEVIVIAPEAVSPGRRPSKPLPMKFNRLEMAFEFQMWPDEYEEDIEVLEERLSEAIVERLQ</sequence>
<dbReference type="AlphaFoldDB" id="A0A2S7SYD7"/>
<protein>
    <submittedName>
        <fullName evidence="1">Uncharacterized protein</fullName>
    </submittedName>
</protein>